<dbReference type="EMBL" id="AZHW01000751">
    <property type="protein sequence ID" value="ETW96743.1"/>
    <property type="molecule type" value="Genomic_DNA"/>
</dbReference>
<gene>
    <name evidence="2" type="ORF">ETSY1_25380</name>
</gene>
<dbReference type="AlphaFoldDB" id="W4LF82"/>
<evidence type="ECO:0008006" key="4">
    <source>
        <dbReference type="Google" id="ProtNLM"/>
    </source>
</evidence>
<dbReference type="InterPro" id="IPR023606">
    <property type="entry name" value="CoA-Trfase_III_dom_1_sf"/>
</dbReference>
<dbReference type="Pfam" id="PF02515">
    <property type="entry name" value="CoA_transf_3"/>
    <property type="match status" value="1"/>
</dbReference>
<dbReference type="PANTHER" id="PTHR48207">
    <property type="entry name" value="SUCCINATE--HYDROXYMETHYLGLUTARATE COA-TRANSFERASE"/>
    <property type="match status" value="1"/>
</dbReference>
<proteinExistence type="predicted"/>
<dbReference type="Gene3D" id="3.40.50.10540">
    <property type="entry name" value="Crotonobetainyl-coa:carnitine coa-transferase, domain 1"/>
    <property type="match status" value="1"/>
</dbReference>
<evidence type="ECO:0000256" key="1">
    <source>
        <dbReference type="ARBA" id="ARBA00022679"/>
    </source>
</evidence>
<dbReference type="InterPro" id="IPR050483">
    <property type="entry name" value="CoA-transferase_III_domain"/>
</dbReference>
<organism evidence="2 3">
    <name type="scientific">Entotheonella factor</name>
    <dbReference type="NCBI Taxonomy" id="1429438"/>
    <lineage>
        <taxon>Bacteria</taxon>
        <taxon>Pseudomonadati</taxon>
        <taxon>Nitrospinota/Tectimicrobiota group</taxon>
        <taxon>Candidatus Tectimicrobiota</taxon>
        <taxon>Candidatus Entotheonellia</taxon>
        <taxon>Candidatus Entotheonellales</taxon>
        <taxon>Candidatus Entotheonellaceae</taxon>
        <taxon>Candidatus Entotheonella</taxon>
    </lineage>
</organism>
<dbReference type="GO" id="GO:0008410">
    <property type="term" value="F:CoA-transferase activity"/>
    <property type="evidence" value="ECO:0007669"/>
    <property type="project" value="TreeGrafter"/>
</dbReference>
<dbReference type="Proteomes" id="UP000019141">
    <property type="component" value="Unassembled WGS sequence"/>
</dbReference>
<dbReference type="SUPFAM" id="SSF89796">
    <property type="entry name" value="CoA-transferase family III (CaiB/BaiF)"/>
    <property type="match status" value="1"/>
</dbReference>
<dbReference type="Gene3D" id="3.30.1540.10">
    <property type="entry name" value="formyl-coa transferase, domain 3"/>
    <property type="match status" value="1"/>
</dbReference>
<evidence type="ECO:0000313" key="2">
    <source>
        <dbReference type="EMBL" id="ETW96743.1"/>
    </source>
</evidence>
<name>W4LF82_ENTF1</name>
<dbReference type="PANTHER" id="PTHR48207:SF3">
    <property type="entry name" value="SUCCINATE--HYDROXYMETHYLGLUTARATE COA-TRANSFERASE"/>
    <property type="match status" value="1"/>
</dbReference>
<accession>W4LF82</accession>
<comment type="caution">
    <text evidence="2">The sequence shown here is derived from an EMBL/GenBank/DDBJ whole genome shotgun (WGS) entry which is preliminary data.</text>
</comment>
<sequence length="252" mass="27101">MPTTDRKLLEHMTVLELTESQAGATCAQTLAWMGANVIKVEPVNTGEPGRQRGQAVDAPGDSVFFFLHNTSKKSISLNLQHAEGRDLFSQLVAKADVVVNNLAPGNFERLGWSYELLQDVNPAIIYATISGFGAEGPYSEYPATEPVAEALGGGFGTTGFPDNPPTVPWNNAGESGAGLHATMAILAAFADRMDTGRSHHVDVSLQDSVMHLIRTRLWPTYHTGNAYPRNGNRLATVPGGTYPYSSCLLRDS</sequence>
<dbReference type="InterPro" id="IPR044855">
    <property type="entry name" value="CoA-Trfase_III_dom3_sf"/>
</dbReference>
<keyword evidence="3" id="KW-1185">Reference proteome</keyword>
<dbReference type="InterPro" id="IPR003673">
    <property type="entry name" value="CoA-Trfase_fam_III"/>
</dbReference>
<evidence type="ECO:0000313" key="3">
    <source>
        <dbReference type="Proteomes" id="UP000019141"/>
    </source>
</evidence>
<protein>
    <recommendedName>
        <fullName evidence="4">Formyl-CoA transferase</fullName>
    </recommendedName>
</protein>
<keyword evidence="1" id="KW-0808">Transferase</keyword>
<dbReference type="HOGENOM" id="CLU_033975_4_1_7"/>
<reference evidence="2 3" key="1">
    <citation type="journal article" date="2014" name="Nature">
        <title>An environmental bacterial taxon with a large and distinct metabolic repertoire.</title>
        <authorList>
            <person name="Wilson M.C."/>
            <person name="Mori T."/>
            <person name="Ruckert C."/>
            <person name="Uria A.R."/>
            <person name="Helf M.J."/>
            <person name="Takada K."/>
            <person name="Gernert C."/>
            <person name="Steffens U.A."/>
            <person name="Heycke N."/>
            <person name="Schmitt S."/>
            <person name="Rinke C."/>
            <person name="Helfrich E.J."/>
            <person name="Brachmann A.O."/>
            <person name="Gurgui C."/>
            <person name="Wakimoto T."/>
            <person name="Kracht M."/>
            <person name="Crusemann M."/>
            <person name="Hentschel U."/>
            <person name="Abe I."/>
            <person name="Matsunaga S."/>
            <person name="Kalinowski J."/>
            <person name="Takeyama H."/>
            <person name="Piel J."/>
        </authorList>
    </citation>
    <scope>NUCLEOTIDE SEQUENCE [LARGE SCALE GENOMIC DNA]</scope>
    <source>
        <strain evidence="3">TSY1</strain>
    </source>
</reference>